<keyword evidence="5" id="KW-0411">Iron-sulfur</keyword>
<dbReference type="PANTHER" id="PTHR24960:SF80">
    <property type="entry name" value="FERREDOXIN"/>
    <property type="match status" value="1"/>
</dbReference>
<dbReference type="PROSITE" id="PS00198">
    <property type="entry name" value="4FE4S_FER_1"/>
    <property type="match status" value="1"/>
</dbReference>
<dbReference type="GeneID" id="96873350"/>
<evidence type="ECO:0000313" key="7">
    <source>
        <dbReference type="EMBL" id="ANU36795.1"/>
    </source>
</evidence>
<dbReference type="InterPro" id="IPR017900">
    <property type="entry name" value="4Fe4S_Fe_S_CS"/>
</dbReference>
<feature type="domain" description="4Fe-4S ferredoxin-type" evidence="6">
    <location>
        <begin position="49"/>
        <end position="80"/>
    </location>
</feature>
<evidence type="ECO:0000256" key="5">
    <source>
        <dbReference type="ARBA" id="ARBA00023014"/>
    </source>
</evidence>
<dbReference type="PROSITE" id="PS51379">
    <property type="entry name" value="4FE4S_FER_2"/>
    <property type="match status" value="3"/>
</dbReference>
<keyword evidence="1" id="KW-0004">4Fe-4S</keyword>
<dbReference type="GO" id="GO:0046872">
    <property type="term" value="F:metal ion binding"/>
    <property type="evidence" value="ECO:0007669"/>
    <property type="project" value="UniProtKB-KW"/>
</dbReference>
<gene>
    <name evidence="7" type="ORF">VSVS05_01670</name>
</gene>
<dbReference type="Pfam" id="PF13187">
    <property type="entry name" value="Fer4_9"/>
    <property type="match status" value="1"/>
</dbReference>
<name>A0A1C7F9L5_9VIBR</name>
<dbReference type="SUPFAM" id="SSF54862">
    <property type="entry name" value="4Fe-4S ferredoxins"/>
    <property type="match status" value="1"/>
</dbReference>
<evidence type="ECO:0000313" key="8">
    <source>
        <dbReference type="Proteomes" id="UP000092528"/>
    </source>
</evidence>
<evidence type="ECO:0000256" key="4">
    <source>
        <dbReference type="ARBA" id="ARBA00023004"/>
    </source>
</evidence>
<dbReference type="AlphaFoldDB" id="A0A1C7F9L5"/>
<dbReference type="Gene3D" id="3.30.70.20">
    <property type="match status" value="2"/>
</dbReference>
<dbReference type="Pfam" id="PF00037">
    <property type="entry name" value="Fer4"/>
    <property type="match status" value="1"/>
</dbReference>
<dbReference type="EMBL" id="CP016414">
    <property type="protein sequence ID" value="ANU36795.1"/>
    <property type="molecule type" value="Genomic_DNA"/>
</dbReference>
<dbReference type="RefSeq" id="WP_065545450.1">
    <property type="nucleotide sequence ID" value="NZ_CP016414.1"/>
</dbReference>
<organism evidence="7 8">
    <name type="scientific">Vibrio scophthalmi</name>
    <dbReference type="NCBI Taxonomy" id="45658"/>
    <lineage>
        <taxon>Bacteria</taxon>
        <taxon>Pseudomonadati</taxon>
        <taxon>Pseudomonadota</taxon>
        <taxon>Gammaproteobacteria</taxon>
        <taxon>Vibrionales</taxon>
        <taxon>Vibrionaceae</taxon>
        <taxon>Vibrio</taxon>
    </lineage>
</organism>
<sequence>MSTNSDEVMAEKSDIDTSRRGFFRAATRGVSQTFETPDAPAINVGRPLGAVEESLFDRLCNQCGECAAACPQGVINLSSRGPELDLSLNHCTFCQKCIHACDTQALNPLNTIDTGLRPKFTNSCNARLFGNCEECYEDCPRSAIELQPNQLPTLNDNCNGCGECVSSCYIGAISLCASH</sequence>
<feature type="domain" description="4Fe-4S ferredoxin-type" evidence="6">
    <location>
        <begin position="150"/>
        <end position="178"/>
    </location>
</feature>
<proteinExistence type="predicted"/>
<evidence type="ECO:0000259" key="6">
    <source>
        <dbReference type="PROSITE" id="PS51379"/>
    </source>
</evidence>
<dbReference type="PANTHER" id="PTHR24960">
    <property type="entry name" value="PHOTOSYSTEM I IRON-SULFUR CENTER-RELATED"/>
    <property type="match status" value="1"/>
</dbReference>
<keyword evidence="2" id="KW-0479">Metal-binding</keyword>
<dbReference type="GO" id="GO:0051539">
    <property type="term" value="F:4 iron, 4 sulfur cluster binding"/>
    <property type="evidence" value="ECO:0007669"/>
    <property type="project" value="UniProtKB-KW"/>
</dbReference>
<dbReference type="Proteomes" id="UP000092528">
    <property type="component" value="Chromosome 1"/>
</dbReference>
<dbReference type="InterPro" id="IPR050157">
    <property type="entry name" value="PSI_iron-sulfur_center"/>
</dbReference>
<dbReference type="InterPro" id="IPR004496">
    <property type="entry name" value="NapF"/>
</dbReference>
<keyword evidence="8" id="KW-1185">Reference proteome</keyword>
<evidence type="ECO:0000256" key="2">
    <source>
        <dbReference type="ARBA" id="ARBA00022723"/>
    </source>
</evidence>
<dbReference type="PATRIC" id="fig|45658.7.peg.1656"/>
<dbReference type="STRING" id="45658.VSVS12_01328"/>
<dbReference type="NCBIfam" id="TIGR00402">
    <property type="entry name" value="napF"/>
    <property type="match status" value="1"/>
</dbReference>
<evidence type="ECO:0000256" key="3">
    <source>
        <dbReference type="ARBA" id="ARBA00022737"/>
    </source>
</evidence>
<dbReference type="InterPro" id="IPR017896">
    <property type="entry name" value="4Fe4S_Fe-S-bd"/>
</dbReference>
<protein>
    <recommendedName>
        <fullName evidence="6">4Fe-4S ferredoxin-type domain-containing protein</fullName>
    </recommendedName>
</protein>
<reference evidence="7 8" key="1">
    <citation type="submission" date="2016-07" db="EMBL/GenBank/DDBJ databases">
        <title>Genome sequencing of Vibrio scophthalmi strain VS-05, an isolated from Paralichthys olivaceus.</title>
        <authorList>
            <person name="Han H.-J."/>
        </authorList>
    </citation>
    <scope>NUCLEOTIDE SEQUENCE [LARGE SCALE GENOMIC DNA]</scope>
    <source>
        <strain evidence="7 8">VS-05</strain>
    </source>
</reference>
<keyword evidence="4" id="KW-0408">Iron</keyword>
<accession>A0A1C7F9L5</accession>
<evidence type="ECO:0000256" key="1">
    <source>
        <dbReference type="ARBA" id="ARBA00022485"/>
    </source>
</evidence>
<keyword evidence="3" id="KW-0677">Repeat</keyword>
<feature type="domain" description="4Fe-4S ferredoxin-type" evidence="6">
    <location>
        <begin position="82"/>
        <end position="111"/>
    </location>
</feature>